<sequence length="223" mass="24771">MWCSKPPLRVTTTLDPSASTRVTYDNRFVLTLRRPDNVPSTYTFHGVDPRSIALVVRPFTGEDYRRLLARCRLAAGWDDKIRTSIAAEFEDADEKTPREAAERGLRLYTNARDALAPDGRLYGSALFTFARTVPVQLRESTPCQAIVQDNGDERYVVAVPSLGIEMERGLCRVEVGYVKQGVVERYGDERSGVWARAARECGVAEGKGGRGGGREEGGRNIEE</sequence>
<name>A0A138ZY12_GONPJ</name>
<gene>
    <name evidence="2" type="ORF">M427DRAFT_39095</name>
</gene>
<evidence type="ECO:0000313" key="2">
    <source>
        <dbReference type="EMBL" id="KXS09390.1"/>
    </source>
</evidence>
<organism evidence="2 3">
    <name type="scientific">Gonapodya prolifera (strain JEL478)</name>
    <name type="common">Monoblepharis prolifera</name>
    <dbReference type="NCBI Taxonomy" id="1344416"/>
    <lineage>
        <taxon>Eukaryota</taxon>
        <taxon>Fungi</taxon>
        <taxon>Fungi incertae sedis</taxon>
        <taxon>Chytridiomycota</taxon>
        <taxon>Chytridiomycota incertae sedis</taxon>
        <taxon>Monoblepharidomycetes</taxon>
        <taxon>Monoblepharidales</taxon>
        <taxon>Gonapodyaceae</taxon>
        <taxon>Gonapodya</taxon>
    </lineage>
</organism>
<dbReference type="OrthoDB" id="434144at2759"/>
<reference evidence="2 3" key="1">
    <citation type="journal article" date="2015" name="Genome Biol. Evol.">
        <title>Phylogenomic analyses indicate that early fungi evolved digesting cell walls of algal ancestors of land plants.</title>
        <authorList>
            <person name="Chang Y."/>
            <person name="Wang S."/>
            <person name="Sekimoto S."/>
            <person name="Aerts A.L."/>
            <person name="Choi C."/>
            <person name="Clum A."/>
            <person name="LaButti K.M."/>
            <person name="Lindquist E.A."/>
            <person name="Yee Ngan C."/>
            <person name="Ohm R.A."/>
            <person name="Salamov A.A."/>
            <person name="Grigoriev I.V."/>
            <person name="Spatafora J.W."/>
            <person name="Berbee M.L."/>
        </authorList>
    </citation>
    <scope>NUCLEOTIDE SEQUENCE [LARGE SCALE GENOMIC DNA]</scope>
    <source>
        <strain evidence="2 3">JEL478</strain>
    </source>
</reference>
<feature type="region of interest" description="Disordered" evidence="1">
    <location>
        <begin position="203"/>
        <end position="223"/>
    </location>
</feature>
<dbReference type="EMBL" id="KQ965869">
    <property type="protein sequence ID" value="KXS09390.1"/>
    <property type="molecule type" value="Genomic_DNA"/>
</dbReference>
<feature type="compositionally biased region" description="Basic and acidic residues" evidence="1">
    <location>
        <begin position="212"/>
        <end position="223"/>
    </location>
</feature>
<evidence type="ECO:0000313" key="3">
    <source>
        <dbReference type="Proteomes" id="UP000070544"/>
    </source>
</evidence>
<protein>
    <submittedName>
        <fullName evidence="2">Uncharacterized protein</fullName>
    </submittedName>
</protein>
<dbReference type="AlphaFoldDB" id="A0A138ZY12"/>
<accession>A0A138ZY12</accession>
<proteinExistence type="predicted"/>
<evidence type="ECO:0000256" key="1">
    <source>
        <dbReference type="SAM" id="MobiDB-lite"/>
    </source>
</evidence>
<dbReference type="Proteomes" id="UP000070544">
    <property type="component" value="Unassembled WGS sequence"/>
</dbReference>
<keyword evidence="3" id="KW-1185">Reference proteome</keyword>